<evidence type="ECO:0000256" key="4">
    <source>
        <dbReference type="ARBA" id="ARBA00022963"/>
    </source>
</evidence>
<keyword evidence="3 7" id="KW-0378">Hydrolase</keyword>
<comment type="similarity">
    <text evidence="1 7">Belongs to the AB hydrolase superfamily. Lipase family.</text>
</comment>
<evidence type="ECO:0000256" key="8">
    <source>
        <dbReference type="PIRSR" id="PIRSR000862-1"/>
    </source>
</evidence>
<dbReference type="AlphaFoldDB" id="A0A9P0NKK8"/>
<feature type="domain" description="AB hydrolase-1" evidence="9">
    <location>
        <begin position="74"/>
        <end position="378"/>
    </location>
</feature>
<evidence type="ECO:0000313" key="11">
    <source>
        <dbReference type="Proteomes" id="UP001154329"/>
    </source>
</evidence>
<keyword evidence="6" id="KW-0325">Glycoprotein</keyword>
<evidence type="ECO:0000256" key="1">
    <source>
        <dbReference type="ARBA" id="ARBA00010701"/>
    </source>
</evidence>
<evidence type="ECO:0000313" key="10">
    <source>
        <dbReference type="EMBL" id="CAH1725276.1"/>
    </source>
</evidence>
<keyword evidence="5" id="KW-0443">Lipid metabolism</keyword>
<reference evidence="10" key="2">
    <citation type="submission" date="2022-10" db="EMBL/GenBank/DDBJ databases">
        <authorList>
            <consortium name="ENA_rothamsted_submissions"/>
            <consortium name="culmorum"/>
            <person name="King R."/>
        </authorList>
    </citation>
    <scope>NUCLEOTIDE SEQUENCE</scope>
</reference>
<name>A0A9P0NKK8_APHGO</name>
<evidence type="ECO:0000256" key="2">
    <source>
        <dbReference type="ARBA" id="ARBA00022729"/>
    </source>
</evidence>
<dbReference type="Pfam" id="PF00561">
    <property type="entry name" value="Abhydrolase_1"/>
    <property type="match status" value="1"/>
</dbReference>
<evidence type="ECO:0000256" key="5">
    <source>
        <dbReference type="ARBA" id="ARBA00023098"/>
    </source>
</evidence>
<protein>
    <recommendedName>
        <fullName evidence="7">Lipase</fullName>
    </recommendedName>
</protein>
<evidence type="ECO:0000256" key="6">
    <source>
        <dbReference type="ARBA" id="ARBA00023180"/>
    </source>
</evidence>
<feature type="active site" description="Nucleophile" evidence="8">
    <location>
        <position position="172"/>
    </location>
</feature>
<organism evidence="10 11">
    <name type="scientific">Aphis gossypii</name>
    <name type="common">Cotton aphid</name>
    <dbReference type="NCBI Taxonomy" id="80765"/>
    <lineage>
        <taxon>Eukaryota</taxon>
        <taxon>Metazoa</taxon>
        <taxon>Ecdysozoa</taxon>
        <taxon>Arthropoda</taxon>
        <taxon>Hexapoda</taxon>
        <taxon>Insecta</taxon>
        <taxon>Pterygota</taxon>
        <taxon>Neoptera</taxon>
        <taxon>Paraneoptera</taxon>
        <taxon>Hemiptera</taxon>
        <taxon>Sternorrhyncha</taxon>
        <taxon>Aphidomorpha</taxon>
        <taxon>Aphidoidea</taxon>
        <taxon>Aphididae</taxon>
        <taxon>Aphidini</taxon>
        <taxon>Aphis</taxon>
        <taxon>Aphis</taxon>
    </lineage>
</organism>
<gene>
    <name evidence="10" type="ORF">APHIGO_LOCUS6394</name>
</gene>
<feature type="active site" description="Charge relay system" evidence="8">
    <location>
        <position position="343"/>
    </location>
</feature>
<feature type="active site" description="Charge relay system" evidence="8">
    <location>
        <position position="374"/>
    </location>
</feature>
<dbReference type="PANTHER" id="PTHR11005">
    <property type="entry name" value="LYSOSOMAL ACID LIPASE-RELATED"/>
    <property type="match status" value="1"/>
</dbReference>
<dbReference type="Gene3D" id="3.40.50.1820">
    <property type="entry name" value="alpha/beta hydrolase"/>
    <property type="match status" value="1"/>
</dbReference>
<keyword evidence="4 7" id="KW-0442">Lipid degradation</keyword>
<dbReference type="FunFam" id="3.40.50.1820:FF:000057">
    <property type="entry name" value="Lipase"/>
    <property type="match status" value="1"/>
</dbReference>
<accession>A0A9P0NKK8</accession>
<dbReference type="InterPro" id="IPR029058">
    <property type="entry name" value="AB_hydrolase_fold"/>
</dbReference>
<keyword evidence="2" id="KW-0732">Signal</keyword>
<dbReference type="SUPFAM" id="SSF53474">
    <property type="entry name" value="alpha/beta-Hydrolases"/>
    <property type="match status" value="1"/>
</dbReference>
<keyword evidence="11" id="KW-1185">Reference proteome</keyword>
<dbReference type="GO" id="GO:0016042">
    <property type="term" value="P:lipid catabolic process"/>
    <property type="evidence" value="ECO:0007669"/>
    <property type="project" value="UniProtKB-KW"/>
</dbReference>
<sequence>MQLFKLEKCLLNVIFLATIIFFNTCDYAACLESAKKIKELGYPLMTYQVWTADKYLLGLERIPHSKHRNESIGKPVLLLHGLYLSSAIFTINNSSLSFVLSDAGFDVWLFNARGVGLSRKLSIYKKPGLQPKMNSISWDFSFHEMGVYDMTTAIDFILKSTGHSKLDVVGYSLGTTISLACLSDRPEYNSKINKLVLMAPTSRLKSSGMPINIFKQFSKIVNIFLDRINFFPYTNDPDTTYRLIRRMCTNQSAFKYCRQFIDFAQGIILPMNNDTILDIVSEFPQPMSSKTLKHMLQLLTSGRFGHYDYGPYGNMLHYHTKTAPDYDLSKITAPTYIIYSKNDSLVHPKDVKWLITQLPNIKDVHYIEKIPFGHFSFSLSPIMKEVVNMYITNKLLDNDLELQKSNII</sequence>
<evidence type="ECO:0000259" key="9">
    <source>
        <dbReference type="Pfam" id="PF00561"/>
    </source>
</evidence>
<dbReference type="Proteomes" id="UP001154329">
    <property type="component" value="Chromosome 2"/>
</dbReference>
<evidence type="ECO:0000256" key="3">
    <source>
        <dbReference type="ARBA" id="ARBA00022801"/>
    </source>
</evidence>
<dbReference type="PIRSF" id="PIRSF000862">
    <property type="entry name" value="Steryl_ester_lip"/>
    <property type="match status" value="1"/>
</dbReference>
<evidence type="ECO:0000256" key="7">
    <source>
        <dbReference type="PIRNR" id="PIRNR000862"/>
    </source>
</evidence>
<dbReference type="InterPro" id="IPR025483">
    <property type="entry name" value="Lipase_euk"/>
</dbReference>
<dbReference type="GO" id="GO:0016788">
    <property type="term" value="F:hydrolase activity, acting on ester bonds"/>
    <property type="evidence" value="ECO:0007669"/>
    <property type="project" value="InterPro"/>
</dbReference>
<dbReference type="OrthoDB" id="9974421at2759"/>
<proteinExistence type="inferred from homology"/>
<dbReference type="EMBL" id="OU899035">
    <property type="protein sequence ID" value="CAH1725276.1"/>
    <property type="molecule type" value="Genomic_DNA"/>
</dbReference>
<reference evidence="10" key="1">
    <citation type="submission" date="2022-02" db="EMBL/GenBank/DDBJ databases">
        <authorList>
            <person name="King R."/>
        </authorList>
    </citation>
    <scope>NUCLEOTIDE SEQUENCE</scope>
</reference>
<dbReference type="InterPro" id="IPR000073">
    <property type="entry name" value="AB_hydrolase_1"/>
</dbReference>